<organism evidence="1 2">
    <name type="scientific">Pantoea ananas</name>
    <name type="common">Erwinia uredovora</name>
    <dbReference type="NCBI Taxonomy" id="553"/>
    <lineage>
        <taxon>Bacteria</taxon>
        <taxon>Pseudomonadati</taxon>
        <taxon>Pseudomonadota</taxon>
        <taxon>Gammaproteobacteria</taxon>
        <taxon>Enterobacterales</taxon>
        <taxon>Erwiniaceae</taxon>
        <taxon>Pantoea</taxon>
    </lineage>
</organism>
<evidence type="ECO:0000313" key="2">
    <source>
        <dbReference type="Proteomes" id="UP000663901"/>
    </source>
</evidence>
<dbReference type="EMBL" id="CP059085">
    <property type="protein sequence ID" value="QTC48356.1"/>
    <property type="molecule type" value="Genomic_DNA"/>
</dbReference>
<keyword evidence="1" id="KW-0614">Plasmid</keyword>
<dbReference type="AlphaFoldDB" id="A0A8A4KQC6"/>
<protein>
    <submittedName>
        <fullName evidence="1">Uncharacterized protein</fullName>
    </submittedName>
</protein>
<dbReference type="RefSeq" id="WP_105088876.1">
    <property type="nucleotide sequence ID" value="NZ_CP059085.1"/>
</dbReference>
<gene>
    <name evidence="1" type="ORF">H0Z12_22430</name>
</gene>
<proteinExistence type="predicted"/>
<geneLocation type="plasmid" evidence="1 2">
    <name>pOC5aB</name>
</geneLocation>
<dbReference type="Proteomes" id="UP000663901">
    <property type="component" value="Plasmid pOC5aB"/>
</dbReference>
<name>A0A8A4KQC6_PANAN</name>
<reference evidence="1" key="1">
    <citation type="submission" date="2020-07" db="EMBL/GenBank/DDBJ databases">
        <title>Genome Sequences for Panteoa spp. that cause Center Rot in Onions.</title>
        <authorList>
            <person name="Asselin J.A."/>
            <person name="Helmann T."/>
            <person name="Beer S."/>
            <person name="Stodghill P."/>
        </authorList>
    </citation>
    <scope>NUCLEOTIDE SEQUENCE</scope>
    <source>
        <strain evidence="1">OC5a</strain>
        <plasmid evidence="1">pOC5aB</plasmid>
    </source>
</reference>
<evidence type="ECO:0000313" key="1">
    <source>
        <dbReference type="EMBL" id="QTC48356.1"/>
    </source>
</evidence>
<sequence>MRLYHGTSFSASQSIITSEKILHEIQRTYSESSLFPTTNGLVYLTDNIGFAIYVANKEAILRREDFLSVFEVEVDDAELLPDFDQLHYVHGINREDARHLTYSDSLEKAQACCVARSLHLFTDITRQLVLPSNINRKHQLRPLTSELIMLRKNGDHQKASDMLKRQVWHTFKKVFEQK</sequence>
<accession>A0A8A4KQC6</accession>